<proteinExistence type="predicted"/>
<dbReference type="RefSeq" id="WP_284193073.1">
    <property type="nucleotide sequence ID" value="NZ_BSPW01000068.1"/>
</dbReference>
<evidence type="ECO:0000313" key="1">
    <source>
        <dbReference type="EMBL" id="GLT19210.1"/>
    </source>
</evidence>
<comment type="caution">
    <text evidence="1">The sequence shown here is derived from an EMBL/GenBank/DDBJ whole genome shotgun (WGS) entry which is preliminary data.</text>
</comment>
<sequence>MDYWNKDNFEGLKSVGEKYSAVEGYELFGKYCLQKEKGLKKLAVSSIKEFVTVSKSKSLKVQREIAEELSSLGVWNSEIHQLLAHPLVEFLKSVLEQWTLDEPSNPIPHKWLGYIGGDLSSYERALEIDPTDEICISRIAQAHLNDVDYQTHHLSESLFLGDIRDATNSLQLVASLIDRLTTKHVRLKMRGELEYYNNLLSCWMEYSELGIDEPFADWCVSKGEKFNFWSIAYYRQ</sequence>
<reference evidence="2" key="1">
    <citation type="journal article" date="2019" name="Int. J. Syst. Evol. Microbiol.">
        <title>The Global Catalogue of Microorganisms (GCM) 10K type strain sequencing project: providing services to taxonomists for standard genome sequencing and annotation.</title>
        <authorList>
            <consortium name="The Broad Institute Genomics Platform"/>
            <consortium name="The Broad Institute Genome Sequencing Center for Infectious Disease"/>
            <person name="Wu L."/>
            <person name="Ma J."/>
        </authorList>
    </citation>
    <scope>NUCLEOTIDE SEQUENCE [LARGE SCALE GENOMIC DNA]</scope>
    <source>
        <strain evidence="2">NBRC 108723</strain>
    </source>
</reference>
<accession>A0ABQ6F182</accession>
<keyword evidence="2" id="KW-1185">Reference proteome</keyword>
<name>A0ABQ6F182_9VIBR</name>
<organism evidence="1 2">
    <name type="scientific">Vibrio zhanjiangensis</name>
    <dbReference type="NCBI Taxonomy" id="1046128"/>
    <lineage>
        <taxon>Bacteria</taxon>
        <taxon>Pseudomonadati</taxon>
        <taxon>Pseudomonadota</taxon>
        <taxon>Gammaproteobacteria</taxon>
        <taxon>Vibrionales</taxon>
        <taxon>Vibrionaceae</taxon>
        <taxon>Vibrio</taxon>
    </lineage>
</organism>
<protein>
    <recommendedName>
        <fullName evidence="3">DUF1266 domain-containing protein</fullName>
    </recommendedName>
</protein>
<evidence type="ECO:0000313" key="2">
    <source>
        <dbReference type="Proteomes" id="UP001157138"/>
    </source>
</evidence>
<gene>
    <name evidence="1" type="ORF">GCM10007938_29920</name>
</gene>
<dbReference type="Proteomes" id="UP001157138">
    <property type="component" value="Unassembled WGS sequence"/>
</dbReference>
<dbReference type="EMBL" id="BSPW01000068">
    <property type="protein sequence ID" value="GLT19210.1"/>
    <property type="molecule type" value="Genomic_DNA"/>
</dbReference>
<evidence type="ECO:0008006" key="3">
    <source>
        <dbReference type="Google" id="ProtNLM"/>
    </source>
</evidence>